<evidence type="ECO:0000259" key="4">
    <source>
        <dbReference type="Pfam" id="PF01370"/>
    </source>
</evidence>
<reference evidence="6" key="1">
    <citation type="submission" date="2023-07" db="EMBL/GenBank/DDBJ databases">
        <title>Paracoccus sp. MBLB3053 whole genome sequence.</title>
        <authorList>
            <person name="Hwang C.Y."/>
            <person name="Cho E.-S."/>
            <person name="Seo M.-J."/>
        </authorList>
    </citation>
    <scope>NUCLEOTIDE SEQUENCE [LARGE SCALE GENOMIC DNA]</scope>
    <source>
        <strain evidence="6">MBLB3053</strain>
    </source>
</reference>
<comment type="caution">
    <text evidence="5">The sequence shown here is derived from an EMBL/GenBank/DDBJ whole genome shotgun (WGS) entry which is preliminary data.</text>
</comment>
<evidence type="ECO:0000256" key="3">
    <source>
        <dbReference type="ARBA" id="ARBA00023027"/>
    </source>
</evidence>
<dbReference type="Proteomes" id="UP001269144">
    <property type="component" value="Unassembled WGS sequence"/>
</dbReference>
<proteinExistence type="inferred from homology"/>
<dbReference type="SUPFAM" id="SSF51735">
    <property type="entry name" value="NAD(P)-binding Rossmann-fold domains"/>
    <property type="match status" value="1"/>
</dbReference>
<accession>A0ABU2HQW5</accession>
<dbReference type="InterPro" id="IPR001509">
    <property type="entry name" value="Epimerase_deHydtase"/>
</dbReference>
<gene>
    <name evidence="5" type="ORF">RGQ15_07620</name>
</gene>
<comment type="similarity">
    <text evidence="1">Belongs to the NAD(P)-dependent epimerase/dehydratase family.</text>
</comment>
<protein>
    <submittedName>
        <fullName evidence="5">NAD(P)-dependent oxidoreductase</fullName>
    </submittedName>
</protein>
<sequence length="268" mass="28970">MLKRLLITGAAGGLGRALTPHLRGIAETLRLADIAPIPDALPEDEIVQCDLGDAAAVDAMVAGCDGILHLGGVSVETPFAPILQANILGLYNLYEAARAHGQPRIIFASSNHTVGFYDQTDRLSADCTFRPDSLYGVSKIFGEALARMYFEKFGQESALVRIGSCTPEPENHRMLGSWFSQGDFLSLIGTVFAAPGLGCTIIWGASANDAGWWDNSHLDWLGWQAQDNAEDFRAKIEATVPRPPADAPIMKYQGGVFTQFPIYKDGEQ</sequence>
<feature type="domain" description="NAD-dependent epimerase/dehydratase" evidence="4">
    <location>
        <begin position="6"/>
        <end position="162"/>
    </location>
</feature>
<dbReference type="InterPro" id="IPR036291">
    <property type="entry name" value="NAD(P)-bd_dom_sf"/>
</dbReference>
<keyword evidence="2" id="KW-0560">Oxidoreductase</keyword>
<name>A0ABU2HQW5_9RHOB</name>
<dbReference type="RefSeq" id="WP_311159616.1">
    <property type="nucleotide sequence ID" value="NZ_JAVQLW010000001.1"/>
</dbReference>
<evidence type="ECO:0000256" key="1">
    <source>
        <dbReference type="ARBA" id="ARBA00007637"/>
    </source>
</evidence>
<dbReference type="Pfam" id="PF01370">
    <property type="entry name" value="Epimerase"/>
    <property type="match status" value="1"/>
</dbReference>
<keyword evidence="6" id="KW-1185">Reference proteome</keyword>
<dbReference type="Gene3D" id="3.40.50.720">
    <property type="entry name" value="NAD(P)-binding Rossmann-like Domain"/>
    <property type="match status" value="1"/>
</dbReference>
<organism evidence="5 6">
    <name type="scientific">Paracoccus aurantius</name>
    <dbReference type="NCBI Taxonomy" id="3073814"/>
    <lineage>
        <taxon>Bacteria</taxon>
        <taxon>Pseudomonadati</taxon>
        <taxon>Pseudomonadota</taxon>
        <taxon>Alphaproteobacteria</taxon>
        <taxon>Rhodobacterales</taxon>
        <taxon>Paracoccaceae</taxon>
        <taxon>Paracoccus</taxon>
    </lineage>
</organism>
<evidence type="ECO:0000313" key="5">
    <source>
        <dbReference type="EMBL" id="MDS9467441.1"/>
    </source>
</evidence>
<dbReference type="PANTHER" id="PTHR43103">
    <property type="entry name" value="NUCLEOSIDE-DIPHOSPHATE-SUGAR EPIMERASE"/>
    <property type="match status" value="1"/>
</dbReference>
<evidence type="ECO:0000313" key="6">
    <source>
        <dbReference type="Proteomes" id="UP001269144"/>
    </source>
</evidence>
<keyword evidence="3" id="KW-0520">NAD</keyword>
<dbReference type="PANTHER" id="PTHR43103:SF5">
    <property type="entry name" value="4-EPIMERASE, PUTATIVE (AFU_ORTHOLOGUE AFUA_7G00360)-RELATED"/>
    <property type="match status" value="1"/>
</dbReference>
<dbReference type="EMBL" id="JAVQLW010000001">
    <property type="protein sequence ID" value="MDS9467441.1"/>
    <property type="molecule type" value="Genomic_DNA"/>
</dbReference>
<evidence type="ECO:0000256" key="2">
    <source>
        <dbReference type="ARBA" id="ARBA00023002"/>
    </source>
</evidence>